<name>C8NAY9_CARH6</name>
<reference evidence="2 3" key="1">
    <citation type="submission" date="2009-08" db="EMBL/GenBank/DDBJ databases">
        <authorList>
            <person name="Qin X."/>
            <person name="Bachman B."/>
            <person name="Battles P."/>
            <person name="Bell A."/>
            <person name="Bess C."/>
            <person name="Bickham C."/>
            <person name="Chaboub L."/>
            <person name="Chen D."/>
            <person name="Coyle M."/>
            <person name="Deiros D.R."/>
            <person name="Dinh H."/>
            <person name="Forbes L."/>
            <person name="Fowler G."/>
            <person name="Francisco L."/>
            <person name="Fu Q."/>
            <person name="Gubbala S."/>
            <person name="Hale W."/>
            <person name="Han Y."/>
            <person name="Hemphill L."/>
            <person name="Highlander S.K."/>
            <person name="Hirani K."/>
            <person name="Hogues M."/>
            <person name="Jackson L."/>
            <person name="Jakkamsetti A."/>
            <person name="Javaid M."/>
            <person name="Jiang H."/>
            <person name="Korchina V."/>
            <person name="Kovar C."/>
            <person name="Lara F."/>
            <person name="Lee S."/>
            <person name="Mata R."/>
            <person name="Mathew T."/>
            <person name="Moen C."/>
            <person name="Morales K."/>
            <person name="Munidasa M."/>
            <person name="Nazareth L."/>
            <person name="Ngo R."/>
            <person name="Nguyen L."/>
            <person name="Okwuonu G."/>
            <person name="Ongeri F."/>
            <person name="Patil S."/>
            <person name="Petrosino J."/>
            <person name="Pham C."/>
            <person name="Pham P."/>
            <person name="Pu L.-L."/>
            <person name="Puazo M."/>
            <person name="Raj R."/>
            <person name="Reid J."/>
            <person name="Rouhana J."/>
            <person name="Saada N."/>
            <person name="Shang Y."/>
            <person name="Simmons D."/>
            <person name="Thornton R."/>
            <person name="Warren J."/>
            <person name="Weissenberger G."/>
            <person name="Zhang J."/>
            <person name="Zhang L."/>
            <person name="Zhou C."/>
            <person name="Zhu D."/>
            <person name="Muzny D."/>
            <person name="Worley K."/>
            <person name="Gibbs R."/>
        </authorList>
    </citation>
    <scope>NUCLEOTIDE SEQUENCE [LARGE SCALE GENOMIC DNA]</scope>
    <source>
        <strain evidence="3">ATCC 15826 / DSM 8339 / NCTC 10426 / 6573</strain>
    </source>
</reference>
<dbReference type="GO" id="GO:0015074">
    <property type="term" value="P:DNA integration"/>
    <property type="evidence" value="ECO:0007669"/>
    <property type="project" value="InterPro"/>
</dbReference>
<feature type="domain" description="Integrase catalytic" evidence="1">
    <location>
        <begin position="135"/>
        <end position="334"/>
    </location>
</feature>
<comment type="caution">
    <text evidence="2">The sequence shown here is derived from an EMBL/GenBank/DDBJ whole genome shotgun (WGS) entry which is preliminary data.</text>
</comment>
<dbReference type="SUPFAM" id="SSF53098">
    <property type="entry name" value="Ribonuclease H-like"/>
    <property type="match status" value="1"/>
</dbReference>
<sequence length="592" mass="65909">MNEAYLMELIAKLEAAPHGGRDAIVDAAAAFVGKSKTTVYRALRKLGYNSNRKTRTDKGSSVISDDELASIAAIQHAATRKTGKRLASAQTAVEIAAANGLAARQYSPSTVNRQLRERGFSGAQMRRAAPHVQLASRHPNHMWQIDPSYCVLYYLKAGKGLAVMDEAQFYKNKPHNFAKIARDRVLRYVCVDHCTGAFYCRYYNVSGENAETMFDFLMRAMGSKDKQHNPFEGVPKILYWDKGSANQSSLILALLEGLGIEHHAHVKGNSRAKGSVEKHNDLIETNFESRLTFAHIESIEQLNAACERWQRHFQATHVHSRHGMTRFAAWRKITPEQLIARPPLELCRVLLTGKAEQRTVGGNYHISYAIPGYGSRRYRVADVDNIRIGETVTVQVNPYAAPSIWVSHPDRYGEMQRYEIAPLEVDDWGFAADAVPVDGHFQQAPDDVLTTNRKTLDEIAWGTRDAQEVDKLHNSKSAPAFAGTLNPFPGAPAPSKIQHFPRHGQPRKVAATAPQQLPVNPLFVPATAAPREESILPVMDFIRYCASEMTITPELNAEIRATYPDGLPESAFEDALKCLLQPALFTRTKEIA</sequence>
<dbReference type="OrthoDB" id="371334at2"/>
<protein>
    <submittedName>
        <fullName evidence="2">Integrase core domain protein</fullName>
    </submittedName>
</protein>
<gene>
    <name evidence="2" type="ORF">HMPREF0198_1667</name>
</gene>
<dbReference type="InterPro" id="IPR001584">
    <property type="entry name" value="Integrase_cat-core"/>
</dbReference>
<evidence type="ECO:0000313" key="2">
    <source>
        <dbReference type="EMBL" id="EEV88226.1"/>
    </source>
</evidence>
<proteinExistence type="predicted"/>
<dbReference type="Proteomes" id="UP000004870">
    <property type="component" value="Unassembled WGS sequence"/>
</dbReference>
<evidence type="ECO:0000259" key="1">
    <source>
        <dbReference type="PROSITE" id="PS50994"/>
    </source>
</evidence>
<keyword evidence="3" id="KW-1185">Reference proteome</keyword>
<dbReference type="EMBL" id="ACKY01000097">
    <property type="protein sequence ID" value="EEV88226.1"/>
    <property type="molecule type" value="Genomic_DNA"/>
</dbReference>
<dbReference type="HOGENOM" id="CLU_019645_0_0_6"/>
<evidence type="ECO:0000313" key="3">
    <source>
        <dbReference type="Proteomes" id="UP000004870"/>
    </source>
</evidence>
<dbReference type="GO" id="GO:0003676">
    <property type="term" value="F:nucleic acid binding"/>
    <property type="evidence" value="ECO:0007669"/>
    <property type="project" value="InterPro"/>
</dbReference>
<accession>C8NAY9</accession>
<dbReference type="PANTHER" id="PTHR35004:SF7">
    <property type="entry name" value="INTEGRASE PROTEIN"/>
    <property type="match status" value="1"/>
</dbReference>
<dbReference type="AlphaFoldDB" id="C8NAY9"/>
<dbReference type="InterPro" id="IPR012337">
    <property type="entry name" value="RNaseH-like_sf"/>
</dbReference>
<dbReference type="InterPro" id="IPR036397">
    <property type="entry name" value="RNaseH_sf"/>
</dbReference>
<organism evidence="2 3">
    <name type="scientific">Cardiobacterium hominis (strain ATCC 15826 / DSM 8339 / NCTC 10426 / 6573)</name>
    <dbReference type="NCBI Taxonomy" id="638300"/>
    <lineage>
        <taxon>Bacteria</taxon>
        <taxon>Pseudomonadati</taxon>
        <taxon>Pseudomonadota</taxon>
        <taxon>Gammaproteobacteria</taxon>
        <taxon>Cardiobacteriales</taxon>
        <taxon>Cardiobacteriaceae</taxon>
        <taxon>Cardiobacterium</taxon>
    </lineage>
</organism>
<dbReference type="PROSITE" id="PS50994">
    <property type="entry name" value="INTEGRASE"/>
    <property type="match status" value="1"/>
</dbReference>
<dbReference type="Gene3D" id="3.30.420.10">
    <property type="entry name" value="Ribonuclease H-like superfamily/Ribonuclease H"/>
    <property type="match status" value="1"/>
</dbReference>
<dbReference type="PANTHER" id="PTHR35004">
    <property type="entry name" value="TRANSPOSASE RV3428C-RELATED"/>
    <property type="match status" value="1"/>
</dbReference>